<dbReference type="Pfam" id="PF00027">
    <property type="entry name" value="cNMP_binding"/>
    <property type="match status" value="1"/>
</dbReference>
<dbReference type="Proteomes" id="UP000284322">
    <property type="component" value="Unassembled WGS sequence"/>
</dbReference>
<dbReference type="InterPro" id="IPR050397">
    <property type="entry name" value="Env_Response_Regulators"/>
</dbReference>
<dbReference type="SUPFAM" id="SSF51206">
    <property type="entry name" value="cAMP-binding domain-like"/>
    <property type="match status" value="1"/>
</dbReference>
<feature type="domain" description="Cyclic nucleotide-binding" evidence="4">
    <location>
        <begin position="19"/>
        <end position="122"/>
    </location>
</feature>
<dbReference type="SMART" id="SM00419">
    <property type="entry name" value="HTH_CRP"/>
    <property type="match status" value="1"/>
</dbReference>
<feature type="domain" description="HTH crp-type" evidence="5">
    <location>
        <begin position="153"/>
        <end position="228"/>
    </location>
</feature>
<evidence type="ECO:0000256" key="3">
    <source>
        <dbReference type="ARBA" id="ARBA00023163"/>
    </source>
</evidence>
<dbReference type="InterPro" id="IPR014710">
    <property type="entry name" value="RmlC-like_jellyroll"/>
</dbReference>
<evidence type="ECO:0000256" key="1">
    <source>
        <dbReference type="ARBA" id="ARBA00023015"/>
    </source>
</evidence>
<evidence type="ECO:0000256" key="2">
    <source>
        <dbReference type="ARBA" id="ARBA00023125"/>
    </source>
</evidence>
<organism evidence="6 7">
    <name type="scientific">Tsuneonella suprasediminis</name>
    <dbReference type="NCBI Taxonomy" id="2306996"/>
    <lineage>
        <taxon>Bacteria</taxon>
        <taxon>Pseudomonadati</taxon>
        <taxon>Pseudomonadota</taxon>
        <taxon>Alphaproteobacteria</taxon>
        <taxon>Sphingomonadales</taxon>
        <taxon>Erythrobacteraceae</taxon>
        <taxon>Tsuneonella</taxon>
    </lineage>
</organism>
<dbReference type="InterPro" id="IPR036390">
    <property type="entry name" value="WH_DNA-bd_sf"/>
</dbReference>
<proteinExistence type="predicted"/>
<protein>
    <submittedName>
        <fullName evidence="6">Crp/Fnr family transcriptional regulator</fullName>
    </submittedName>
</protein>
<name>A0A419R359_9SPHN</name>
<dbReference type="PANTHER" id="PTHR24567">
    <property type="entry name" value="CRP FAMILY TRANSCRIPTIONAL REGULATORY PROTEIN"/>
    <property type="match status" value="1"/>
</dbReference>
<keyword evidence="7" id="KW-1185">Reference proteome</keyword>
<dbReference type="CDD" id="cd00038">
    <property type="entry name" value="CAP_ED"/>
    <property type="match status" value="1"/>
</dbReference>
<dbReference type="InterPro" id="IPR036388">
    <property type="entry name" value="WH-like_DNA-bd_sf"/>
</dbReference>
<dbReference type="PROSITE" id="PS51063">
    <property type="entry name" value="HTH_CRP_2"/>
    <property type="match status" value="1"/>
</dbReference>
<comment type="caution">
    <text evidence="6">The sequence shown here is derived from an EMBL/GenBank/DDBJ whole genome shotgun (WGS) entry which is preliminary data.</text>
</comment>
<dbReference type="Gene3D" id="2.60.120.10">
    <property type="entry name" value="Jelly Rolls"/>
    <property type="match status" value="1"/>
</dbReference>
<evidence type="ECO:0000313" key="6">
    <source>
        <dbReference type="EMBL" id="RJX68185.1"/>
    </source>
</evidence>
<gene>
    <name evidence="6" type="ORF">D6858_09770</name>
</gene>
<dbReference type="EMBL" id="RAHJ01000018">
    <property type="protein sequence ID" value="RJX68185.1"/>
    <property type="molecule type" value="Genomic_DNA"/>
</dbReference>
<keyword evidence="1" id="KW-0805">Transcription regulation</keyword>
<evidence type="ECO:0000259" key="4">
    <source>
        <dbReference type="PROSITE" id="PS50042"/>
    </source>
</evidence>
<dbReference type="Pfam" id="PF13545">
    <property type="entry name" value="HTH_Crp_2"/>
    <property type="match status" value="1"/>
</dbReference>
<evidence type="ECO:0000259" key="5">
    <source>
        <dbReference type="PROSITE" id="PS51063"/>
    </source>
</evidence>
<dbReference type="SUPFAM" id="SSF46785">
    <property type="entry name" value="Winged helix' DNA-binding domain"/>
    <property type="match status" value="1"/>
</dbReference>
<dbReference type="InterPro" id="IPR018490">
    <property type="entry name" value="cNMP-bd_dom_sf"/>
</dbReference>
<evidence type="ECO:0000313" key="7">
    <source>
        <dbReference type="Proteomes" id="UP000284322"/>
    </source>
</evidence>
<dbReference type="GO" id="GO:0005829">
    <property type="term" value="C:cytosol"/>
    <property type="evidence" value="ECO:0007669"/>
    <property type="project" value="TreeGrafter"/>
</dbReference>
<dbReference type="PROSITE" id="PS50042">
    <property type="entry name" value="CNMP_BINDING_3"/>
    <property type="match status" value="1"/>
</dbReference>
<dbReference type="InterPro" id="IPR012318">
    <property type="entry name" value="HTH_CRP"/>
</dbReference>
<keyword evidence="3" id="KW-0804">Transcription</keyword>
<keyword evidence="2" id="KW-0238">DNA-binding</keyword>
<dbReference type="RefSeq" id="WP_120109469.1">
    <property type="nucleotide sequence ID" value="NZ_RAHJ01000018.1"/>
</dbReference>
<dbReference type="Gene3D" id="1.10.10.10">
    <property type="entry name" value="Winged helix-like DNA-binding domain superfamily/Winged helix DNA-binding domain"/>
    <property type="match status" value="1"/>
</dbReference>
<accession>A0A419R359</accession>
<reference evidence="6 7" key="1">
    <citation type="submission" date="2018-09" db="EMBL/GenBank/DDBJ databases">
        <title>Altererythrobacter sp.Ery1 and Ery12, the genome sequencing of novel strains in genus Alterythrobacter.</title>
        <authorList>
            <person name="Cheng H."/>
            <person name="Wu Y.-H."/>
            <person name="Fang C."/>
            <person name="Xu X.-W."/>
        </authorList>
    </citation>
    <scope>NUCLEOTIDE SEQUENCE [LARGE SCALE GENOMIC DNA]</scope>
    <source>
        <strain evidence="6 7">Ery12</strain>
    </source>
</reference>
<dbReference type="AlphaFoldDB" id="A0A419R359"/>
<dbReference type="InterPro" id="IPR000595">
    <property type="entry name" value="cNMP-bd_dom"/>
</dbReference>
<dbReference type="PANTHER" id="PTHR24567:SF68">
    <property type="entry name" value="DNA-BINDING TRANSCRIPTIONAL DUAL REGULATOR CRP"/>
    <property type="match status" value="1"/>
</dbReference>
<sequence>MVSSDETRCAECPLQLAQCLRALTVEQVETMQSIKRGERVVDRGDTVFEQGSDGHELFTVLEGVLMRVRTLDDGRRQIVNLMFPGDLVGLQGAFDDPRSHSVEAILPARLCEFHRVDFPTLIRSHPRLGYDIVWMAAKEETELEEHIVSLGQRNARERIANLAVWMVDRAQATGIARRDNSLELPITQTQVAEMLGLSLVHVNRTLQWLRREKLVDWRNGRIAVPDMERTSEFAQFEGRRMQMRPFI</sequence>
<dbReference type="SMART" id="SM00100">
    <property type="entry name" value="cNMP"/>
    <property type="match status" value="1"/>
</dbReference>
<dbReference type="OrthoDB" id="6155297at2"/>
<dbReference type="GO" id="GO:0003677">
    <property type="term" value="F:DNA binding"/>
    <property type="evidence" value="ECO:0007669"/>
    <property type="project" value="UniProtKB-KW"/>
</dbReference>
<dbReference type="GO" id="GO:0003700">
    <property type="term" value="F:DNA-binding transcription factor activity"/>
    <property type="evidence" value="ECO:0007669"/>
    <property type="project" value="TreeGrafter"/>
</dbReference>